<reference evidence="2" key="1">
    <citation type="journal article" date="2019" name="Int. J. Syst. Evol. Microbiol.">
        <title>The Global Catalogue of Microorganisms (GCM) 10K type strain sequencing project: providing services to taxonomists for standard genome sequencing and annotation.</title>
        <authorList>
            <consortium name="The Broad Institute Genomics Platform"/>
            <consortium name="The Broad Institute Genome Sequencing Center for Infectious Disease"/>
            <person name="Wu L."/>
            <person name="Ma J."/>
        </authorList>
    </citation>
    <scope>NUCLEOTIDE SEQUENCE [LARGE SCALE GENOMIC DNA]</scope>
    <source>
        <strain evidence="2">JCM 15896</strain>
    </source>
</reference>
<organism evidence="1 2">
    <name type="scientific">Aliiglaciecola litoralis</name>
    <dbReference type="NCBI Taxonomy" id="582857"/>
    <lineage>
        <taxon>Bacteria</taxon>
        <taxon>Pseudomonadati</taxon>
        <taxon>Pseudomonadota</taxon>
        <taxon>Gammaproteobacteria</taxon>
        <taxon>Alteromonadales</taxon>
        <taxon>Alteromonadaceae</taxon>
        <taxon>Aliiglaciecola</taxon>
    </lineage>
</organism>
<accession>A0ABP3WUH5</accession>
<protein>
    <submittedName>
        <fullName evidence="1">Uncharacterized protein</fullName>
    </submittedName>
</protein>
<sequence>MGDVGHDGVRVLQQVSQSWKAQLTLRTSFLIETSVQGMRNFDSPTSTKRHDNWLAESVGKWHKLTTHSRSYC</sequence>
<evidence type="ECO:0000313" key="2">
    <source>
        <dbReference type="Proteomes" id="UP001500359"/>
    </source>
</evidence>
<dbReference type="Proteomes" id="UP001500359">
    <property type="component" value="Unassembled WGS sequence"/>
</dbReference>
<keyword evidence="2" id="KW-1185">Reference proteome</keyword>
<evidence type="ECO:0000313" key="1">
    <source>
        <dbReference type="EMBL" id="GAA0854772.1"/>
    </source>
</evidence>
<name>A0ABP3WUH5_9ALTE</name>
<proteinExistence type="predicted"/>
<comment type="caution">
    <text evidence="1">The sequence shown here is derived from an EMBL/GenBank/DDBJ whole genome shotgun (WGS) entry which is preliminary data.</text>
</comment>
<gene>
    <name evidence="1" type="ORF">GCM10009114_11800</name>
</gene>
<dbReference type="EMBL" id="BAAAFD010000002">
    <property type="protein sequence ID" value="GAA0854772.1"/>
    <property type="molecule type" value="Genomic_DNA"/>
</dbReference>